<keyword evidence="3" id="KW-1185">Reference proteome</keyword>
<dbReference type="OrthoDB" id="4752889at2"/>
<comment type="caution">
    <text evidence="2">The sequence shown here is derived from an EMBL/GenBank/DDBJ whole genome shotgun (WGS) entry which is preliminary data.</text>
</comment>
<organism evidence="2 3">
    <name type="scientific">Mycobacterium helveticum</name>
    <dbReference type="NCBI Taxonomy" id="2592811"/>
    <lineage>
        <taxon>Bacteria</taxon>
        <taxon>Bacillati</taxon>
        <taxon>Actinomycetota</taxon>
        <taxon>Actinomycetes</taxon>
        <taxon>Mycobacteriales</taxon>
        <taxon>Mycobacteriaceae</taxon>
        <taxon>Mycobacterium</taxon>
    </lineage>
</organism>
<accession>A0A557Y146</accession>
<protein>
    <submittedName>
        <fullName evidence="2">Uncharacterized protein</fullName>
    </submittedName>
</protein>
<dbReference type="AlphaFoldDB" id="A0A557Y146"/>
<keyword evidence="1" id="KW-0812">Transmembrane</keyword>
<sequence length="176" mass="18021">MTTPHPPASAQPTSPQQMLGQRSNGGIVLALAAVGIIAVTALAVGIVDLTRSTASPASTGSLPATRSSTFTPQQAANAKKNLCDVYQVAARSVKEETNGSDVALARISLTNAAGMLYAATDNPALDGSERDAARKLADAYRNGVAIASAFDKDSSVFQASVDEVNRADAPMAAMCR</sequence>
<evidence type="ECO:0000313" key="3">
    <source>
        <dbReference type="Proteomes" id="UP000320513"/>
    </source>
</evidence>
<proteinExistence type="predicted"/>
<dbReference type="RefSeq" id="WP_144954504.1">
    <property type="nucleotide sequence ID" value="NZ_VMQU01000003.1"/>
</dbReference>
<dbReference type="EMBL" id="VMQU01000003">
    <property type="protein sequence ID" value="TVS92290.1"/>
    <property type="molecule type" value="Genomic_DNA"/>
</dbReference>
<keyword evidence="1" id="KW-0472">Membrane</keyword>
<evidence type="ECO:0000256" key="1">
    <source>
        <dbReference type="SAM" id="Phobius"/>
    </source>
</evidence>
<keyword evidence="1" id="KW-1133">Transmembrane helix</keyword>
<dbReference type="Proteomes" id="UP000320513">
    <property type="component" value="Unassembled WGS sequence"/>
</dbReference>
<evidence type="ECO:0000313" key="2">
    <source>
        <dbReference type="EMBL" id="TVS92290.1"/>
    </source>
</evidence>
<reference evidence="2 3" key="1">
    <citation type="submission" date="2019-07" db="EMBL/GenBank/DDBJ databases">
        <title>New Mycobacterium species.</title>
        <authorList>
            <person name="Tortoli E."/>
            <person name="Ghielmetti G."/>
            <person name="Friedel U."/>
            <person name="Trovato A."/>
        </authorList>
    </citation>
    <scope>NUCLEOTIDE SEQUENCE [LARGE SCALE GENOMIC DNA]</scope>
    <source>
        <strain evidence="2 3">16-83</strain>
    </source>
</reference>
<feature type="transmembrane region" description="Helical" evidence="1">
    <location>
        <begin position="27"/>
        <end position="47"/>
    </location>
</feature>
<gene>
    <name evidence="2" type="ORF">FPZ47_01370</name>
</gene>
<name>A0A557Y146_9MYCO</name>